<gene>
    <name evidence="3" type="ORF">ACFPM8_09675</name>
</gene>
<accession>A0ABW0MAF7</accession>
<reference evidence="4" key="1">
    <citation type="journal article" date="2019" name="Int. J. Syst. Evol. Microbiol.">
        <title>The Global Catalogue of Microorganisms (GCM) 10K type strain sequencing project: providing services to taxonomists for standard genome sequencing and annotation.</title>
        <authorList>
            <consortium name="The Broad Institute Genomics Platform"/>
            <consortium name="The Broad Institute Genome Sequencing Center for Infectious Disease"/>
            <person name="Wu L."/>
            <person name="Ma J."/>
        </authorList>
    </citation>
    <scope>NUCLEOTIDE SEQUENCE [LARGE SCALE GENOMIC DNA]</scope>
    <source>
        <strain evidence="4">JCM 17066</strain>
    </source>
</reference>
<comment type="caution">
    <text evidence="3">The sequence shown here is derived from an EMBL/GenBank/DDBJ whole genome shotgun (WGS) entry which is preliminary data.</text>
</comment>
<evidence type="ECO:0000313" key="3">
    <source>
        <dbReference type="EMBL" id="MFC5474227.1"/>
    </source>
</evidence>
<protein>
    <submittedName>
        <fullName evidence="3">Uncharacterized protein</fullName>
    </submittedName>
</protein>
<evidence type="ECO:0000256" key="1">
    <source>
        <dbReference type="SAM" id="MobiDB-lite"/>
    </source>
</evidence>
<keyword evidence="2" id="KW-0732">Signal</keyword>
<organism evidence="3 4">
    <name type="scientific">Paraherbaspirillum soli</name>
    <dbReference type="NCBI Taxonomy" id="631222"/>
    <lineage>
        <taxon>Bacteria</taxon>
        <taxon>Pseudomonadati</taxon>
        <taxon>Pseudomonadota</taxon>
        <taxon>Betaproteobacteria</taxon>
        <taxon>Burkholderiales</taxon>
        <taxon>Oxalobacteraceae</taxon>
        <taxon>Paraherbaspirillum</taxon>
    </lineage>
</organism>
<feature type="compositionally biased region" description="Basic and acidic residues" evidence="1">
    <location>
        <begin position="138"/>
        <end position="216"/>
    </location>
</feature>
<keyword evidence="4" id="KW-1185">Reference proteome</keyword>
<evidence type="ECO:0000256" key="2">
    <source>
        <dbReference type="SAM" id="SignalP"/>
    </source>
</evidence>
<feature type="chain" id="PRO_5045849907" evidence="2">
    <location>
        <begin position="41"/>
        <end position="284"/>
    </location>
</feature>
<dbReference type="Proteomes" id="UP001596045">
    <property type="component" value="Unassembled WGS sequence"/>
</dbReference>
<feature type="region of interest" description="Disordered" evidence="1">
    <location>
        <begin position="136"/>
        <end position="284"/>
    </location>
</feature>
<dbReference type="EMBL" id="JBHSMT010000013">
    <property type="protein sequence ID" value="MFC5474227.1"/>
    <property type="molecule type" value="Genomic_DNA"/>
</dbReference>
<proteinExistence type="predicted"/>
<feature type="compositionally biased region" description="Low complexity" evidence="1">
    <location>
        <begin position="252"/>
        <end position="284"/>
    </location>
</feature>
<feature type="compositionally biased region" description="Basic and acidic residues" evidence="1">
    <location>
        <begin position="228"/>
        <end position="251"/>
    </location>
</feature>
<evidence type="ECO:0000313" key="4">
    <source>
        <dbReference type="Proteomes" id="UP001596045"/>
    </source>
</evidence>
<dbReference type="RefSeq" id="WP_378997296.1">
    <property type="nucleotide sequence ID" value="NZ_JBHSMT010000013.1"/>
</dbReference>
<feature type="signal peptide" evidence="2">
    <location>
        <begin position="1"/>
        <end position="40"/>
    </location>
</feature>
<name>A0ABW0MAF7_9BURK</name>
<sequence length="284" mass="30519">MEFSSLILTPLGRALTLVGTLRPAALVVAMALLAGTSAYAQNAPDPSPESVDADPAAALTARYPAGSITSVEKADQALTDVVKARAAVEARSLEEQRVCYEKFFVNDCLDVSKERRRLAMKAIRPVDVAANAFKRRARADERDKALEEQRAKDEVEMPKRAQEQKEKELANVEKMKQGADKNKEVEANSRLHAGEADKRAAEHNARLQKAEQERAAKAQQRAANVAAFEKKAQESAARQREIAAKKAEKARALANKKASTQAPVPAATPAGGAATTPTSPASTP</sequence>